<protein>
    <submittedName>
        <fullName evidence="1">Uncharacterized protein</fullName>
    </submittedName>
</protein>
<dbReference type="Proteomes" id="UP001139981">
    <property type="component" value="Unassembled WGS sequence"/>
</dbReference>
<proteinExistence type="predicted"/>
<accession>A0ACC1MB17</accession>
<organism evidence="1 2">
    <name type="scientific">Coemansia aciculifera</name>
    <dbReference type="NCBI Taxonomy" id="417176"/>
    <lineage>
        <taxon>Eukaryota</taxon>
        <taxon>Fungi</taxon>
        <taxon>Fungi incertae sedis</taxon>
        <taxon>Zoopagomycota</taxon>
        <taxon>Kickxellomycotina</taxon>
        <taxon>Kickxellomycetes</taxon>
        <taxon>Kickxellales</taxon>
        <taxon>Kickxellaceae</taxon>
        <taxon>Coemansia</taxon>
    </lineage>
</organism>
<evidence type="ECO:0000313" key="1">
    <source>
        <dbReference type="EMBL" id="KAJ2901053.1"/>
    </source>
</evidence>
<dbReference type="EMBL" id="JANBVB010000001">
    <property type="protein sequence ID" value="KAJ2901053.1"/>
    <property type="molecule type" value="Genomic_DNA"/>
</dbReference>
<keyword evidence="2" id="KW-1185">Reference proteome</keyword>
<gene>
    <name evidence="1" type="ORF">IWW38_000018</name>
</gene>
<evidence type="ECO:0000313" key="2">
    <source>
        <dbReference type="Proteomes" id="UP001139981"/>
    </source>
</evidence>
<sequence length="253" mass="27222">MVYKISSILALAASLALTANAQKQIEGLTYAGAKVPPNVSANIPKNALASVPITDPKSPQFACRSNGLNFPNIKSYQSTAGEMFIVQWDKAQMPAVNTAEGYKQLNGPCNFWLASTDNVKGDLQWFRIKEVGYDPTNGWCTDTIRNVGQMVVPMPKDIPNGNYLFRTEVIDLSYAGQTNAADPTMGAQFYSDCIKYTLTGAQDPKPVTDGLVTLANAYNLSDKSLLLNLTADGKPPGGTYTVPGPVVHPQPTN</sequence>
<comment type="caution">
    <text evidence="1">The sequence shown here is derived from an EMBL/GenBank/DDBJ whole genome shotgun (WGS) entry which is preliminary data.</text>
</comment>
<name>A0ACC1MB17_9FUNG</name>
<reference evidence="1" key="1">
    <citation type="submission" date="2022-07" db="EMBL/GenBank/DDBJ databases">
        <title>Phylogenomic reconstructions and comparative analyses of Kickxellomycotina fungi.</title>
        <authorList>
            <person name="Reynolds N.K."/>
            <person name="Stajich J.E."/>
            <person name="Barry K."/>
            <person name="Grigoriev I.V."/>
            <person name="Crous P."/>
            <person name="Smith M.E."/>
        </authorList>
    </citation>
    <scope>NUCLEOTIDE SEQUENCE</scope>
    <source>
        <strain evidence="1">CBS 190363</strain>
    </source>
</reference>